<accession>A0A6A2VYC1</accession>
<gene>
    <name evidence="2" type="ORF">DSM100238_0915</name>
</gene>
<name>A0A6A2VYC1_9BIFI</name>
<dbReference type="InterPro" id="IPR005247">
    <property type="entry name" value="YbhB_YbcL/LppC-like"/>
</dbReference>
<comment type="caution">
    <text evidence="2">The sequence shown here is derived from an EMBL/GenBank/DDBJ whole genome shotgun (WGS) entry which is preliminary data.</text>
</comment>
<dbReference type="AlphaFoldDB" id="A0A6A2VYC1"/>
<dbReference type="InterPro" id="IPR008914">
    <property type="entry name" value="PEBP"/>
</dbReference>
<protein>
    <submittedName>
        <fullName evidence="2">Phosphatidylethanolamine-binding protein</fullName>
    </submittedName>
</protein>
<dbReference type="Pfam" id="PF01161">
    <property type="entry name" value="PBP"/>
    <property type="match status" value="1"/>
</dbReference>
<reference evidence="2 3" key="1">
    <citation type="submission" date="2019-09" db="EMBL/GenBank/DDBJ databases">
        <title>Characterization of the phylogenetic diversity of two novel species belonging to the genus Bifidobacterium: Bifidobacterium cebidarum sp. nov. and Bifidobacterium leontopitheci sp. nov.</title>
        <authorList>
            <person name="Lugli G.A."/>
            <person name="Duranti S."/>
            <person name="Milani C."/>
            <person name="Turroni F."/>
            <person name="Ventura M."/>
        </authorList>
    </citation>
    <scope>NUCLEOTIDE SEQUENCE [LARGE SCALE GENOMIC DNA]</scope>
    <source>
        <strain evidence="2 3">DSM 100238</strain>
    </source>
</reference>
<dbReference type="Proteomes" id="UP000440041">
    <property type="component" value="Unassembled WGS sequence"/>
</dbReference>
<dbReference type="Gene3D" id="3.90.280.10">
    <property type="entry name" value="PEBP-like"/>
    <property type="match status" value="1"/>
</dbReference>
<evidence type="ECO:0000256" key="1">
    <source>
        <dbReference type="ARBA" id="ARBA00007120"/>
    </source>
</evidence>
<organism evidence="2 3">
    <name type="scientific">Bifidobacterium apri</name>
    <dbReference type="NCBI Taxonomy" id="1769423"/>
    <lineage>
        <taxon>Bacteria</taxon>
        <taxon>Bacillati</taxon>
        <taxon>Actinomycetota</taxon>
        <taxon>Actinomycetes</taxon>
        <taxon>Bifidobacteriales</taxon>
        <taxon>Bifidobacteriaceae</taxon>
        <taxon>Bifidobacterium</taxon>
    </lineage>
</organism>
<dbReference type="SUPFAM" id="SSF49777">
    <property type="entry name" value="PEBP-like"/>
    <property type="match status" value="1"/>
</dbReference>
<evidence type="ECO:0000313" key="2">
    <source>
        <dbReference type="EMBL" id="KAB8299483.1"/>
    </source>
</evidence>
<comment type="similarity">
    <text evidence="1">Belongs to the UPF0098 family.</text>
</comment>
<sequence>MRDTESMRISADFTVVPDDFAKRAPAENRADGTPIVSFPFYIDDLAPDAMFLHWELVDPDSIPVCGFEWIHWAVANVPVDALMFDFNDSHALQIPADFSRSLPAMIPEAVQGRTSAASKFVGATNPAVTMRYNGPQPPDKDHDYLLQVWATREELPGLNQGFWLNEMLHGLRKTDSLVDQGGAFFTGRA</sequence>
<evidence type="ECO:0000313" key="3">
    <source>
        <dbReference type="Proteomes" id="UP000440041"/>
    </source>
</evidence>
<dbReference type="EMBL" id="WBSO01000004">
    <property type="protein sequence ID" value="KAB8299483.1"/>
    <property type="molecule type" value="Genomic_DNA"/>
</dbReference>
<keyword evidence="3" id="KW-1185">Reference proteome</keyword>
<dbReference type="InterPro" id="IPR036610">
    <property type="entry name" value="PEBP-like_sf"/>
</dbReference>
<dbReference type="CDD" id="cd00865">
    <property type="entry name" value="PEBP_bact_arch"/>
    <property type="match status" value="1"/>
</dbReference>
<dbReference type="NCBIfam" id="TIGR00481">
    <property type="entry name" value="YbhB/YbcL family Raf kinase inhibitor-like protein"/>
    <property type="match status" value="1"/>
</dbReference>
<proteinExistence type="inferred from homology"/>